<evidence type="ECO:0000313" key="9">
    <source>
        <dbReference type="EMBL" id="ODM23497.1"/>
    </source>
</evidence>
<dbReference type="STRING" id="573508.A0A1E3BRH2"/>
<comment type="caution">
    <text evidence="9">The sequence shown here is derived from an EMBL/GenBank/DDBJ whole genome shotgun (WGS) entry which is preliminary data.</text>
</comment>
<evidence type="ECO:0000256" key="1">
    <source>
        <dbReference type="ARBA" id="ARBA00004141"/>
    </source>
</evidence>
<comment type="subcellular location">
    <subcellularLocation>
        <location evidence="1 6">Membrane</location>
        <topology evidence="1 6">Multi-pass membrane protein</topology>
    </subcellularLocation>
</comment>
<feature type="transmembrane region" description="Helical" evidence="7">
    <location>
        <begin position="253"/>
        <end position="272"/>
    </location>
</feature>
<evidence type="ECO:0000256" key="5">
    <source>
        <dbReference type="ARBA" id="ARBA00023136"/>
    </source>
</evidence>
<sequence length="322" mass="36434">MSINLLRALRTPRISARQIRHFHPTRPAFLVNEVLDVSAGFIQGVHSFSCLPWVASIPLTAIIVRMTVGMPLQMYSKIQARKEQDIAPIMTSWRHQYQAQIRKDVNRSSEDPMMAGQANAELLKMIKTKKRALDNVWGIHRFWKPVPFLQLPVWLSIMESLRAMSGNSSGLVPWLLSLTRGSSDISLAVEPSLATEGGLWFPDLLAGDPTGILPILLAGSVITNIRTGWKVPSFKEIASLPRPERIRLISSRLLKLFLQTLAFYVGAASYVYQMPCALMIYWITSTNLATMQSLFLDKFMFKRPGLKQWRRFVIGYPPLKKA</sequence>
<dbReference type="PANTHER" id="PTHR12428">
    <property type="entry name" value="OXA1"/>
    <property type="match status" value="1"/>
</dbReference>
<proteinExistence type="inferred from homology"/>
<evidence type="ECO:0000313" key="10">
    <source>
        <dbReference type="Proteomes" id="UP000094569"/>
    </source>
</evidence>
<evidence type="ECO:0000256" key="2">
    <source>
        <dbReference type="ARBA" id="ARBA00009877"/>
    </source>
</evidence>
<evidence type="ECO:0000256" key="4">
    <source>
        <dbReference type="ARBA" id="ARBA00022989"/>
    </source>
</evidence>
<protein>
    <recommendedName>
        <fullName evidence="8">Membrane insertase YidC/Oxa/ALB C-terminal domain-containing protein</fullName>
    </recommendedName>
</protein>
<keyword evidence="3 6" id="KW-0812">Transmembrane</keyword>
<dbReference type="AlphaFoldDB" id="A0A1E3BRH2"/>
<dbReference type="InterPro" id="IPR028055">
    <property type="entry name" value="YidC/Oxa/ALB_C"/>
</dbReference>
<dbReference type="Pfam" id="PF02096">
    <property type="entry name" value="60KD_IMP"/>
    <property type="match status" value="1"/>
</dbReference>
<evidence type="ECO:0000256" key="6">
    <source>
        <dbReference type="RuleBase" id="RU003945"/>
    </source>
</evidence>
<keyword evidence="10" id="KW-1185">Reference proteome</keyword>
<dbReference type="GO" id="GO:0032979">
    <property type="term" value="P:protein insertion into mitochondrial inner membrane from matrix"/>
    <property type="evidence" value="ECO:0007669"/>
    <property type="project" value="TreeGrafter"/>
</dbReference>
<dbReference type="EMBL" id="JXNT01000001">
    <property type="protein sequence ID" value="ODM23497.1"/>
    <property type="molecule type" value="Genomic_DNA"/>
</dbReference>
<dbReference type="GO" id="GO:0033617">
    <property type="term" value="P:mitochondrial respiratory chain complex IV assembly"/>
    <property type="evidence" value="ECO:0007669"/>
    <property type="project" value="TreeGrafter"/>
</dbReference>
<dbReference type="GO" id="GO:0005743">
    <property type="term" value="C:mitochondrial inner membrane"/>
    <property type="evidence" value="ECO:0007669"/>
    <property type="project" value="TreeGrafter"/>
</dbReference>
<dbReference type="PANTHER" id="PTHR12428:SF65">
    <property type="entry name" value="CYTOCHROME C OXIDASE ASSEMBLY PROTEIN COX18, MITOCHONDRIAL"/>
    <property type="match status" value="1"/>
</dbReference>
<dbReference type="VEuPathDB" id="FungiDB:SI65_01086"/>
<reference evidence="9 10" key="1">
    <citation type="journal article" date="2016" name="BMC Genomics">
        <title>Comparative genomic and transcriptomic analyses of the Fuzhuan brick tea-fermentation fungus Aspergillus cristatus.</title>
        <authorList>
            <person name="Ge Y."/>
            <person name="Wang Y."/>
            <person name="Liu Y."/>
            <person name="Tan Y."/>
            <person name="Ren X."/>
            <person name="Zhang X."/>
            <person name="Hyde K.D."/>
            <person name="Liu Y."/>
            <person name="Liu Z."/>
        </authorList>
    </citation>
    <scope>NUCLEOTIDE SEQUENCE [LARGE SCALE GENOMIC DNA]</scope>
    <source>
        <strain evidence="9 10">GZAAS20.1005</strain>
    </source>
</reference>
<keyword evidence="4 7" id="KW-1133">Transmembrane helix</keyword>
<evidence type="ECO:0000256" key="7">
    <source>
        <dbReference type="SAM" id="Phobius"/>
    </source>
</evidence>
<keyword evidence="5 7" id="KW-0472">Membrane</keyword>
<name>A0A1E3BRH2_ASPCR</name>
<accession>A0A1E3BRH2</accession>
<evidence type="ECO:0000256" key="3">
    <source>
        <dbReference type="ARBA" id="ARBA00022692"/>
    </source>
</evidence>
<dbReference type="InterPro" id="IPR001708">
    <property type="entry name" value="YidC/ALB3/OXA1/COX18"/>
</dbReference>
<gene>
    <name evidence="9" type="ORF">SI65_01086</name>
</gene>
<dbReference type="OrthoDB" id="2148490at2759"/>
<dbReference type="Proteomes" id="UP000094569">
    <property type="component" value="Unassembled WGS sequence"/>
</dbReference>
<organism evidence="9 10">
    <name type="scientific">Aspergillus cristatus</name>
    <name type="common">Chinese Fuzhuan brick tea-fermentation fungus</name>
    <name type="synonym">Eurotium cristatum</name>
    <dbReference type="NCBI Taxonomy" id="573508"/>
    <lineage>
        <taxon>Eukaryota</taxon>
        <taxon>Fungi</taxon>
        <taxon>Dikarya</taxon>
        <taxon>Ascomycota</taxon>
        <taxon>Pezizomycotina</taxon>
        <taxon>Eurotiomycetes</taxon>
        <taxon>Eurotiomycetidae</taxon>
        <taxon>Eurotiales</taxon>
        <taxon>Aspergillaceae</taxon>
        <taxon>Aspergillus</taxon>
        <taxon>Aspergillus subgen. Aspergillus</taxon>
    </lineage>
</organism>
<dbReference type="GO" id="GO:0032977">
    <property type="term" value="F:membrane insertase activity"/>
    <property type="evidence" value="ECO:0007669"/>
    <property type="project" value="InterPro"/>
</dbReference>
<feature type="domain" description="Membrane insertase YidC/Oxa/ALB C-terminal" evidence="8">
    <location>
        <begin position="53"/>
        <end position="297"/>
    </location>
</feature>
<evidence type="ECO:0000259" key="8">
    <source>
        <dbReference type="Pfam" id="PF02096"/>
    </source>
</evidence>
<comment type="similarity">
    <text evidence="2 6">Belongs to the OXA1/ALB3/YidC family.</text>
</comment>